<organism evidence="2 3">
    <name type="scientific">Agromyces seonyuensis</name>
    <dbReference type="NCBI Taxonomy" id="2662446"/>
    <lineage>
        <taxon>Bacteria</taxon>
        <taxon>Bacillati</taxon>
        <taxon>Actinomycetota</taxon>
        <taxon>Actinomycetes</taxon>
        <taxon>Micrococcales</taxon>
        <taxon>Microbacteriaceae</taxon>
        <taxon>Agromyces</taxon>
    </lineage>
</organism>
<name>A0A6I4NZ26_9MICO</name>
<dbReference type="EMBL" id="WSTA01000001">
    <property type="protein sequence ID" value="MWB96989.1"/>
    <property type="molecule type" value="Genomic_DNA"/>
</dbReference>
<proteinExistence type="predicted"/>
<dbReference type="AlphaFoldDB" id="A0A6I4NZ26"/>
<sequence>MGDSDEEIDFTIEEVVVDADEIEGEYTQTGDEAGVLRGVEGQYTETEGVGPDEAVEGSYTGEQVDSRAPQGEYTDADE</sequence>
<evidence type="ECO:0000313" key="3">
    <source>
        <dbReference type="Proteomes" id="UP000438182"/>
    </source>
</evidence>
<protein>
    <submittedName>
        <fullName evidence="2">Uncharacterized protein</fullName>
    </submittedName>
</protein>
<dbReference type="RefSeq" id="WP_160422265.1">
    <property type="nucleotide sequence ID" value="NZ_WSTA01000001.1"/>
</dbReference>
<gene>
    <name evidence="2" type="ORF">GB864_00230</name>
</gene>
<feature type="region of interest" description="Disordered" evidence="1">
    <location>
        <begin position="44"/>
        <end position="78"/>
    </location>
</feature>
<comment type="caution">
    <text evidence="2">The sequence shown here is derived from an EMBL/GenBank/DDBJ whole genome shotgun (WGS) entry which is preliminary data.</text>
</comment>
<evidence type="ECO:0000256" key="1">
    <source>
        <dbReference type="SAM" id="MobiDB-lite"/>
    </source>
</evidence>
<accession>A0A6I4NZ26</accession>
<dbReference type="Proteomes" id="UP000438182">
    <property type="component" value="Unassembled WGS sequence"/>
</dbReference>
<reference evidence="2 3" key="1">
    <citation type="submission" date="2019-12" db="EMBL/GenBank/DDBJ databases">
        <authorList>
            <person name="Kim Y.S."/>
        </authorList>
    </citation>
    <scope>NUCLEOTIDE SEQUENCE [LARGE SCALE GENOMIC DNA]</scope>
    <source>
        <strain evidence="2 3">MMS17-SY077</strain>
    </source>
</reference>
<keyword evidence="3" id="KW-1185">Reference proteome</keyword>
<evidence type="ECO:0000313" key="2">
    <source>
        <dbReference type="EMBL" id="MWB96989.1"/>
    </source>
</evidence>